<dbReference type="PROSITE" id="PS01159">
    <property type="entry name" value="WW_DOMAIN_1"/>
    <property type="match status" value="2"/>
</dbReference>
<dbReference type="SMART" id="SM00456">
    <property type="entry name" value="WW"/>
    <property type="match status" value="2"/>
</dbReference>
<dbReference type="Pfam" id="PF00397">
    <property type="entry name" value="WW"/>
    <property type="match status" value="2"/>
</dbReference>
<feature type="compositionally biased region" description="Polar residues" evidence="7">
    <location>
        <begin position="143"/>
        <end position="157"/>
    </location>
</feature>
<feature type="region of interest" description="Disordered" evidence="7">
    <location>
        <begin position="95"/>
        <end position="158"/>
    </location>
</feature>
<dbReference type="InterPro" id="IPR036517">
    <property type="entry name" value="FF_domain_sf"/>
</dbReference>
<dbReference type="InterPro" id="IPR002713">
    <property type="entry name" value="FF_domain"/>
</dbReference>
<dbReference type="GO" id="GO:0005685">
    <property type="term" value="C:U1 snRNP"/>
    <property type="evidence" value="ECO:0007669"/>
    <property type="project" value="TreeGrafter"/>
</dbReference>
<feature type="compositionally biased region" description="Basic and acidic residues" evidence="7">
    <location>
        <begin position="701"/>
        <end position="712"/>
    </location>
</feature>
<feature type="compositionally biased region" description="Basic and acidic residues" evidence="7">
    <location>
        <begin position="605"/>
        <end position="627"/>
    </location>
</feature>
<proteinExistence type="predicted"/>
<keyword evidence="4" id="KW-0508">mRNA splicing</keyword>
<keyword evidence="3" id="KW-0677">Repeat</keyword>
<evidence type="ECO:0000259" key="9">
    <source>
        <dbReference type="PROSITE" id="PS51676"/>
    </source>
</evidence>
<keyword evidence="5" id="KW-0539">Nucleus</keyword>
<sequence length="763" mass="90075">MNGTAAPGPWQETRHADGRVYYYNTLTKATQWNKPDALMTPLELALKDQPWKEYTAQGGRKYWYNTETKQTTWEMPEVYKTASASVQVPKPAAPAAPAFVAGPTTFISQPSRNRDRDRDDYDMPDRHERMGVDRQIGYGQMDNPRTTAHVNTSTDPEYSNWDEAESAYMKLLKRAGVQPDWTWEQAMRATIKDPQYRAIKDPKDRKAAFEKYCVDVRVQEKEREKERLAKLREDFGKMLRSHPEIKHYTRWQTARPIIEGETIFRSTKNDDERRQLFEEYRVELIKAHAEEEAKTRKQALDELTSILDELNLEPYTRWSEAHASIAESERFKGDEKFETLSKLDILNAFENHIKSLERSFNDARQKQKNSKARQERKNREQFVNLLKELRNEGKIKAGTKWKQIHPLIENNPRYVSMLGQSGSTPLDLFWDMVEEEERALRGRRNEVLDVLDDQRFEITQKTTYDEFLAVMQADRRTANIDHDSLSLIFERLLEKVHKRNEEDKHQAERHQRRAVDALRSRIKHLEPPVLVGDTWEQVRPRLEKFEEFRALDTDELRRSAFEKYVRRLREKEEDLERDRARRDDRRDRGGDSYRNGYSSRRHRTRTPEADPYEADRRKAMADRERSYRKSSLTGLSPPPRRDRDDRYPDRGVSRGLSHYDRERREREAERERSYISRADPRDKASELDYGESRAGSMRRRRDSDADSPDSRRDSKRIRKDRSSRERTFSPRGGRNGSRTPAQAPPKEDPGLRSGSEEGEIEED</sequence>
<evidence type="ECO:0008006" key="12">
    <source>
        <dbReference type="Google" id="ProtNLM"/>
    </source>
</evidence>
<protein>
    <recommendedName>
        <fullName evidence="12">Formin binding protein</fullName>
    </recommendedName>
</protein>
<dbReference type="FunFam" id="1.10.10.440:FF:000013">
    <property type="entry name" value="pre-mRNA-processing protein 40A isoform X1"/>
    <property type="match status" value="1"/>
</dbReference>
<dbReference type="FunFam" id="1.10.10.440:FF:000034">
    <property type="entry name" value="Formin binding protein (FNB3)"/>
    <property type="match status" value="1"/>
</dbReference>
<feature type="coiled-coil region" evidence="6">
    <location>
        <begin position="346"/>
        <end position="392"/>
    </location>
</feature>
<feature type="domain" description="FF" evidence="9">
    <location>
        <begin position="227"/>
        <end position="283"/>
    </location>
</feature>
<evidence type="ECO:0000256" key="1">
    <source>
        <dbReference type="ARBA" id="ARBA00004123"/>
    </source>
</evidence>
<accession>A0A6A5YBA8</accession>
<keyword evidence="2" id="KW-0507">mRNA processing</keyword>
<dbReference type="GO" id="GO:0045292">
    <property type="term" value="P:mRNA cis splicing, via spliceosome"/>
    <property type="evidence" value="ECO:0007669"/>
    <property type="project" value="InterPro"/>
</dbReference>
<keyword evidence="11" id="KW-1185">Reference proteome</keyword>
<evidence type="ECO:0000256" key="6">
    <source>
        <dbReference type="SAM" id="Coils"/>
    </source>
</evidence>
<dbReference type="SUPFAM" id="SSF51045">
    <property type="entry name" value="WW domain"/>
    <property type="match status" value="2"/>
</dbReference>
<evidence type="ECO:0000313" key="10">
    <source>
        <dbReference type="EMBL" id="KAF2088909.1"/>
    </source>
</evidence>
<feature type="compositionally biased region" description="Basic and acidic residues" evidence="7">
    <location>
        <begin position="572"/>
        <end position="591"/>
    </location>
</feature>
<feature type="region of interest" description="Disordered" evidence="7">
    <location>
        <begin position="572"/>
        <end position="763"/>
    </location>
</feature>
<dbReference type="InterPro" id="IPR039726">
    <property type="entry name" value="Prp40-like"/>
</dbReference>
<feature type="domain" description="FF" evidence="9">
    <location>
        <begin position="374"/>
        <end position="435"/>
    </location>
</feature>
<feature type="domain" description="WW" evidence="8">
    <location>
        <begin position="50"/>
        <end position="78"/>
    </location>
</feature>
<feature type="compositionally biased region" description="Basic and acidic residues" evidence="7">
    <location>
        <begin position="112"/>
        <end position="132"/>
    </location>
</feature>
<gene>
    <name evidence="10" type="ORF">K490DRAFT_38194</name>
</gene>
<dbReference type="SMART" id="SM00441">
    <property type="entry name" value="FF"/>
    <property type="match status" value="5"/>
</dbReference>
<evidence type="ECO:0000259" key="8">
    <source>
        <dbReference type="PROSITE" id="PS50020"/>
    </source>
</evidence>
<evidence type="ECO:0000256" key="4">
    <source>
        <dbReference type="ARBA" id="ARBA00023187"/>
    </source>
</evidence>
<evidence type="ECO:0000256" key="7">
    <source>
        <dbReference type="SAM" id="MobiDB-lite"/>
    </source>
</evidence>
<dbReference type="FunFam" id="1.10.10.440:FF:000033">
    <property type="entry name" value="Formin binding protein (FNB3)"/>
    <property type="match status" value="1"/>
</dbReference>
<feature type="compositionally biased region" description="Basic and acidic residues" evidence="7">
    <location>
        <begin position="639"/>
        <end position="686"/>
    </location>
</feature>
<evidence type="ECO:0000313" key="11">
    <source>
        <dbReference type="Proteomes" id="UP000799776"/>
    </source>
</evidence>
<dbReference type="GO" id="GO:0003723">
    <property type="term" value="F:RNA binding"/>
    <property type="evidence" value="ECO:0007669"/>
    <property type="project" value="TreeGrafter"/>
</dbReference>
<name>A0A6A5YBA8_9PEZI</name>
<dbReference type="AlphaFoldDB" id="A0A6A5YBA8"/>
<evidence type="ECO:0000256" key="2">
    <source>
        <dbReference type="ARBA" id="ARBA00022664"/>
    </source>
</evidence>
<feature type="domain" description="FF" evidence="9">
    <location>
        <begin position="158"/>
        <end position="215"/>
    </location>
</feature>
<dbReference type="PANTHER" id="PTHR11864">
    <property type="entry name" value="PRE-MRNA-PROCESSING PROTEIN PRP40"/>
    <property type="match status" value="1"/>
</dbReference>
<dbReference type="Gene3D" id="2.20.70.10">
    <property type="match status" value="2"/>
</dbReference>
<dbReference type="PANTHER" id="PTHR11864:SF0">
    <property type="entry name" value="PRP40 PRE-MRNA PROCESSING FACTOR 40 HOMOLOG A (YEAST)"/>
    <property type="match status" value="1"/>
</dbReference>
<reference evidence="10" key="1">
    <citation type="journal article" date="2020" name="Stud. Mycol.">
        <title>101 Dothideomycetes genomes: a test case for predicting lifestyles and emergence of pathogens.</title>
        <authorList>
            <person name="Haridas S."/>
            <person name="Albert R."/>
            <person name="Binder M."/>
            <person name="Bloem J."/>
            <person name="Labutti K."/>
            <person name="Salamov A."/>
            <person name="Andreopoulos B."/>
            <person name="Baker S."/>
            <person name="Barry K."/>
            <person name="Bills G."/>
            <person name="Bluhm B."/>
            <person name="Cannon C."/>
            <person name="Castanera R."/>
            <person name="Culley D."/>
            <person name="Daum C."/>
            <person name="Ezra D."/>
            <person name="Gonzalez J."/>
            <person name="Henrissat B."/>
            <person name="Kuo A."/>
            <person name="Liang C."/>
            <person name="Lipzen A."/>
            <person name="Lutzoni F."/>
            <person name="Magnuson J."/>
            <person name="Mondo S."/>
            <person name="Nolan M."/>
            <person name="Ohm R."/>
            <person name="Pangilinan J."/>
            <person name="Park H.-J."/>
            <person name="Ramirez L."/>
            <person name="Alfaro M."/>
            <person name="Sun H."/>
            <person name="Tritt A."/>
            <person name="Yoshinaga Y."/>
            <person name="Zwiers L.-H."/>
            <person name="Turgeon B."/>
            <person name="Goodwin S."/>
            <person name="Spatafora J."/>
            <person name="Crous P."/>
            <person name="Grigoriev I."/>
        </authorList>
    </citation>
    <scope>NUCLEOTIDE SEQUENCE</scope>
    <source>
        <strain evidence="10">CBS 121410</strain>
    </source>
</reference>
<dbReference type="InterPro" id="IPR036020">
    <property type="entry name" value="WW_dom_sf"/>
</dbReference>
<evidence type="ECO:0000256" key="3">
    <source>
        <dbReference type="ARBA" id="ARBA00022737"/>
    </source>
</evidence>
<evidence type="ECO:0000256" key="5">
    <source>
        <dbReference type="ARBA" id="ARBA00023242"/>
    </source>
</evidence>
<dbReference type="SUPFAM" id="SSF81698">
    <property type="entry name" value="FF domain"/>
    <property type="match status" value="5"/>
</dbReference>
<organism evidence="10 11">
    <name type="scientific">Saccharata proteae CBS 121410</name>
    <dbReference type="NCBI Taxonomy" id="1314787"/>
    <lineage>
        <taxon>Eukaryota</taxon>
        <taxon>Fungi</taxon>
        <taxon>Dikarya</taxon>
        <taxon>Ascomycota</taxon>
        <taxon>Pezizomycotina</taxon>
        <taxon>Dothideomycetes</taxon>
        <taxon>Dothideomycetes incertae sedis</taxon>
        <taxon>Botryosphaeriales</taxon>
        <taxon>Saccharataceae</taxon>
        <taxon>Saccharata</taxon>
    </lineage>
</organism>
<dbReference type="CDD" id="cd00201">
    <property type="entry name" value="WW"/>
    <property type="match status" value="2"/>
</dbReference>
<dbReference type="GO" id="GO:0071004">
    <property type="term" value="C:U2-type prespliceosome"/>
    <property type="evidence" value="ECO:0007669"/>
    <property type="project" value="TreeGrafter"/>
</dbReference>
<dbReference type="FunFam" id="1.10.10.440:FF:000027">
    <property type="entry name" value="Formin binding protein (FNB3)"/>
    <property type="match status" value="1"/>
</dbReference>
<dbReference type="OrthoDB" id="187617at2759"/>
<keyword evidence="6" id="KW-0175">Coiled coil</keyword>
<dbReference type="PROSITE" id="PS51676">
    <property type="entry name" value="FF"/>
    <property type="match status" value="3"/>
</dbReference>
<dbReference type="PROSITE" id="PS50020">
    <property type="entry name" value="WW_DOMAIN_2"/>
    <property type="match status" value="2"/>
</dbReference>
<dbReference type="InterPro" id="IPR001202">
    <property type="entry name" value="WW_dom"/>
</dbReference>
<feature type="domain" description="WW" evidence="8">
    <location>
        <begin position="4"/>
        <end position="37"/>
    </location>
</feature>
<dbReference type="Gene3D" id="1.10.10.440">
    <property type="entry name" value="FF domain"/>
    <property type="match status" value="5"/>
</dbReference>
<dbReference type="Proteomes" id="UP000799776">
    <property type="component" value="Unassembled WGS sequence"/>
</dbReference>
<dbReference type="EMBL" id="ML978715">
    <property type="protein sequence ID" value="KAF2088909.1"/>
    <property type="molecule type" value="Genomic_DNA"/>
</dbReference>
<dbReference type="Pfam" id="PF01846">
    <property type="entry name" value="FF"/>
    <property type="match status" value="3"/>
</dbReference>
<comment type="subcellular location">
    <subcellularLocation>
        <location evidence="1">Nucleus</location>
    </subcellularLocation>
</comment>
<dbReference type="Pfam" id="PF25432">
    <property type="entry name" value="FF_PRPF40A"/>
    <property type="match status" value="1"/>
</dbReference>